<gene>
    <name evidence="3" type="ORF">TCNE_LOCUS10068</name>
</gene>
<evidence type="ECO:0000256" key="1">
    <source>
        <dbReference type="SAM" id="Coils"/>
    </source>
</evidence>
<evidence type="ECO:0000313" key="3">
    <source>
        <dbReference type="EMBL" id="VDM41389.1"/>
    </source>
</evidence>
<sequence length="115" mass="12960">MELDKNVQRVKDLLKTISEKAAALRPLANDAQKAALDRVDEMTAEIDDFEEKVKSEAGQTFEQKKNEWDKLVQKIFQTEGLQQLVTLVQGKTNGVAPVFTSLLSLAIPMLLILRY</sequence>
<keyword evidence="2" id="KW-1133">Transmembrane helix</keyword>
<evidence type="ECO:0000313" key="5">
    <source>
        <dbReference type="WBParaSite" id="TCNE_0001006801-mRNA-1"/>
    </source>
</evidence>
<feature type="transmembrane region" description="Helical" evidence="2">
    <location>
        <begin position="94"/>
        <end position="113"/>
    </location>
</feature>
<keyword evidence="4" id="KW-1185">Reference proteome</keyword>
<dbReference type="AlphaFoldDB" id="A0A183UNJ8"/>
<keyword evidence="2" id="KW-0812">Transmembrane</keyword>
<dbReference type="EMBL" id="UYWY01020375">
    <property type="protein sequence ID" value="VDM41389.1"/>
    <property type="molecule type" value="Genomic_DNA"/>
</dbReference>
<evidence type="ECO:0000313" key="4">
    <source>
        <dbReference type="Proteomes" id="UP000050794"/>
    </source>
</evidence>
<evidence type="ECO:0000256" key="2">
    <source>
        <dbReference type="SAM" id="Phobius"/>
    </source>
</evidence>
<keyword evidence="1" id="KW-0175">Coiled coil</keyword>
<name>A0A183UNJ8_TOXCA</name>
<dbReference type="Proteomes" id="UP000050794">
    <property type="component" value="Unassembled WGS sequence"/>
</dbReference>
<reference evidence="3 4" key="2">
    <citation type="submission" date="2018-11" db="EMBL/GenBank/DDBJ databases">
        <authorList>
            <consortium name="Pathogen Informatics"/>
        </authorList>
    </citation>
    <scope>NUCLEOTIDE SEQUENCE [LARGE SCALE GENOMIC DNA]</scope>
</reference>
<proteinExistence type="predicted"/>
<dbReference type="WBParaSite" id="TCNE_0001006801-mRNA-1">
    <property type="protein sequence ID" value="TCNE_0001006801-mRNA-1"/>
    <property type="gene ID" value="TCNE_0001006801"/>
</dbReference>
<accession>A0A183UNJ8</accession>
<organism evidence="4 5">
    <name type="scientific">Toxocara canis</name>
    <name type="common">Canine roundworm</name>
    <dbReference type="NCBI Taxonomy" id="6265"/>
    <lineage>
        <taxon>Eukaryota</taxon>
        <taxon>Metazoa</taxon>
        <taxon>Ecdysozoa</taxon>
        <taxon>Nematoda</taxon>
        <taxon>Chromadorea</taxon>
        <taxon>Rhabditida</taxon>
        <taxon>Spirurina</taxon>
        <taxon>Ascaridomorpha</taxon>
        <taxon>Ascaridoidea</taxon>
        <taxon>Toxocaridae</taxon>
        <taxon>Toxocara</taxon>
    </lineage>
</organism>
<feature type="coiled-coil region" evidence="1">
    <location>
        <begin position="32"/>
        <end position="59"/>
    </location>
</feature>
<protein>
    <submittedName>
        <fullName evidence="5">Phage major capsid protein</fullName>
    </submittedName>
</protein>
<reference evidence="5" key="1">
    <citation type="submission" date="2016-06" db="UniProtKB">
        <authorList>
            <consortium name="WormBaseParasite"/>
        </authorList>
    </citation>
    <scope>IDENTIFICATION</scope>
</reference>
<keyword evidence="2" id="KW-0472">Membrane</keyword>